<evidence type="ECO:0000313" key="11">
    <source>
        <dbReference type="Proteomes" id="UP000308652"/>
    </source>
</evidence>
<feature type="compositionally biased region" description="Polar residues" evidence="8">
    <location>
        <begin position="267"/>
        <end position="278"/>
    </location>
</feature>
<dbReference type="Proteomes" id="UP000308652">
    <property type="component" value="Unassembled WGS sequence"/>
</dbReference>
<feature type="region of interest" description="Disordered" evidence="8">
    <location>
        <begin position="1"/>
        <end position="118"/>
    </location>
</feature>
<evidence type="ECO:0000259" key="9">
    <source>
        <dbReference type="SMART" id="SM01312"/>
    </source>
</evidence>
<feature type="compositionally biased region" description="Basic and acidic residues" evidence="8">
    <location>
        <begin position="62"/>
        <end position="74"/>
    </location>
</feature>
<accession>A0A5C3M2I4</accession>
<dbReference type="SMART" id="SM01312">
    <property type="entry name" value="RTC4"/>
    <property type="match status" value="1"/>
</dbReference>
<feature type="compositionally biased region" description="Polar residues" evidence="8">
    <location>
        <begin position="237"/>
        <end position="253"/>
    </location>
</feature>
<feature type="compositionally biased region" description="Basic residues" evidence="8">
    <location>
        <begin position="859"/>
        <end position="871"/>
    </location>
</feature>
<feature type="compositionally biased region" description="Polar residues" evidence="8">
    <location>
        <begin position="159"/>
        <end position="173"/>
    </location>
</feature>
<dbReference type="PANTHER" id="PTHR41391:SF1">
    <property type="entry name" value="RESTRICTION OF TELOMERE CAPPING PROTEIN 4"/>
    <property type="match status" value="1"/>
</dbReference>
<dbReference type="OrthoDB" id="128308at2759"/>
<feature type="compositionally biased region" description="Basic and acidic residues" evidence="8">
    <location>
        <begin position="498"/>
        <end position="520"/>
    </location>
</feature>
<feature type="region of interest" description="Disordered" evidence="8">
    <location>
        <begin position="137"/>
        <end position="527"/>
    </location>
</feature>
<feature type="region of interest" description="Disordered" evidence="8">
    <location>
        <begin position="855"/>
        <end position="990"/>
    </location>
</feature>
<gene>
    <name evidence="10" type="ORF">BDQ12DRAFT_734831</name>
</gene>
<feature type="compositionally biased region" description="Polar residues" evidence="8">
    <location>
        <begin position="214"/>
        <end position="226"/>
    </location>
</feature>
<dbReference type="STRING" id="68775.A0A5C3M2I4"/>
<feature type="compositionally biased region" description="Polar residues" evidence="8">
    <location>
        <begin position="917"/>
        <end position="929"/>
    </location>
</feature>
<feature type="compositionally biased region" description="Low complexity" evidence="8">
    <location>
        <begin position="1051"/>
        <end position="1064"/>
    </location>
</feature>
<comment type="subcellular location">
    <subcellularLocation>
        <location evidence="3">Cytoplasm</location>
    </subcellularLocation>
    <subcellularLocation>
        <location evidence="2">Nucleus</location>
    </subcellularLocation>
</comment>
<evidence type="ECO:0000256" key="8">
    <source>
        <dbReference type="SAM" id="MobiDB-lite"/>
    </source>
</evidence>
<dbReference type="InterPro" id="IPR039024">
    <property type="entry name" value="RTC4"/>
</dbReference>
<evidence type="ECO:0000256" key="3">
    <source>
        <dbReference type="ARBA" id="ARBA00004496"/>
    </source>
</evidence>
<name>A0A5C3M2I4_9AGAR</name>
<feature type="compositionally biased region" description="Basic and acidic residues" evidence="8">
    <location>
        <begin position="1"/>
        <end position="12"/>
    </location>
</feature>
<evidence type="ECO:0000313" key="10">
    <source>
        <dbReference type="EMBL" id="TFK39470.1"/>
    </source>
</evidence>
<feature type="compositionally biased region" description="Low complexity" evidence="8">
    <location>
        <begin position="978"/>
        <end position="989"/>
    </location>
</feature>
<feature type="region of interest" description="Disordered" evidence="8">
    <location>
        <begin position="1028"/>
        <end position="1107"/>
    </location>
</feature>
<proteinExistence type="inferred from homology"/>
<evidence type="ECO:0000256" key="4">
    <source>
        <dbReference type="ARBA" id="ARBA00009461"/>
    </source>
</evidence>
<evidence type="ECO:0000256" key="6">
    <source>
        <dbReference type="ARBA" id="ARBA00022490"/>
    </source>
</evidence>
<feature type="compositionally biased region" description="Basic and acidic residues" evidence="8">
    <location>
        <begin position="254"/>
        <end position="266"/>
    </location>
</feature>
<keyword evidence="7" id="KW-0539">Nucleus</keyword>
<evidence type="ECO:0000256" key="1">
    <source>
        <dbReference type="ARBA" id="ARBA00002738"/>
    </source>
</evidence>
<feature type="compositionally biased region" description="Basic and acidic residues" evidence="8">
    <location>
        <begin position="26"/>
        <end position="35"/>
    </location>
</feature>
<dbReference type="EMBL" id="ML213599">
    <property type="protein sequence ID" value="TFK39470.1"/>
    <property type="molecule type" value="Genomic_DNA"/>
</dbReference>
<dbReference type="GO" id="GO:0005737">
    <property type="term" value="C:cytoplasm"/>
    <property type="evidence" value="ECO:0007669"/>
    <property type="project" value="UniProtKB-SubCell"/>
</dbReference>
<keyword evidence="11" id="KW-1185">Reference proteome</keyword>
<feature type="compositionally biased region" description="Polar residues" evidence="8">
    <location>
        <begin position="321"/>
        <end position="330"/>
    </location>
</feature>
<dbReference type="InterPro" id="IPR028094">
    <property type="entry name" value="RTC4_C"/>
</dbReference>
<evidence type="ECO:0000256" key="2">
    <source>
        <dbReference type="ARBA" id="ARBA00004123"/>
    </source>
</evidence>
<feature type="compositionally biased region" description="Low complexity" evidence="8">
    <location>
        <begin position="406"/>
        <end position="422"/>
    </location>
</feature>
<feature type="region of interest" description="Disordered" evidence="8">
    <location>
        <begin position="996"/>
        <end position="1015"/>
    </location>
</feature>
<reference evidence="10 11" key="1">
    <citation type="journal article" date="2019" name="Nat. Ecol. Evol.">
        <title>Megaphylogeny resolves global patterns of mushroom evolution.</title>
        <authorList>
            <person name="Varga T."/>
            <person name="Krizsan K."/>
            <person name="Foldi C."/>
            <person name="Dima B."/>
            <person name="Sanchez-Garcia M."/>
            <person name="Sanchez-Ramirez S."/>
            <person name="Szollosi G.J."/>
            <person name="Szarkandi J.G."/>
            <person name="Papp V."/>
            <person name="Albert L."/>
            <person name="Andreopoulos W."/>
            <person name="Angelini C."/>
            <person name="Antonin V."/>
            <person name="Barry K.W."/>
            <person name="Bougher N.L."/>
            <person name="Buchanan P."/>
            <person name="Buyck B."/>
            <person name="Bense V."/>
            <person name="Catcheside P."/>
            <person name="Chovatia M."/>
            <person name="Cooper J."/>
            <person name="Damon W."/>
            <person name="Desjardin D."/>
            <person name="Finy P."/>
            <person name="Geml J."/>
            <person name="Haridas S."/>
            <person name="Hughes K."/>
            <person name="Justo A."/>
            <person name="Karasinski D."/>
            <person name="Kautmanova I."/>
            <person name="Kiss B."/>
            <person name="Kocsube S."/>
            <person name="Kotiranta H."/>
            <person name="LaButti K.M."/>
            <person name="Lechner B.E."/>
            <person name="Liimatainen K."/>
            <person name="Lipzen A."/>
            <person name="Lukacs Z."/>
            <person name="Mihaltcheva S."/>
            <person name="Morgado L.N."/>
            <person name="Niskanen T."/>
            <person name="Noordeloos M.E."/>
            <person name="Ohm R.A."/>
            <person name="Ortiz-Santana B."/>
            <person name="Ovrebo C."/>
            <person name="Racz N."/>
            <person name="Riley R."/>
            <person name="Savchenko A."/>
            <person name="Shiryaev A."/>
            <person name="Soop K."/>
            <person name="Spirin V."/>
            <person name="Szebenyi C."/>
            <person name="Tomsovsky M."/>
            <person name="Tulloss R.E."/>
            <person name="Uehling J."/>
            <person name="Grigoriev I.V."/>
            <person name="Vagvolgyi C."/>
            <person name="Papp T."/>
            <person name="Martin F.M."/>
            <person name="Miettinen O."/>
            <person name="Hibbett D.S."/>
            <person name="Nagy L.G."/>
        </authorList>
    </citation>
    <scope>NUCLEOTIDE SEQUENCE [LARGE SCALE GENOMIC DNA]</scope>
    <source>
        <strain evidence="10 11">CBS 166.37</strain>
    </source>
</reference>
<keyword evidence="6" id="KW-0963">Cytoplasm</keyword>
<dbReference type="AlphaFoldDB" id="A0A5C3M2I4"/>
<feature type="compositionally biased region" description="Polar residues" evidence="8">
    <location>
        <begin position="364"/>
        <end position="377"/>
    </location>
</feature>
<sequence length="1107" mass="123679">MEKLNAELRHEGTTLFDSRSQRLQKRPHENGRAFDTDFGVTKFKTSSQASKERKIYGKSTKTRNEGSKTSRKTYDALYSHPDSEDELNIQSSDHGYEEDPGPTTNNKNKKQKERNEAEVVGLAQDYVHRLQAKENAMKGLRFGKKKNTERTMTEEIPLPSTSQGSYSKQNGYEDNSRPAWKQPRKEEGWVDIDSSVVSSNNRGWDTYADEMTHGLSQNSRSSFQSTRSKENGRDSGYPSTSKSRQDSWSSHTESANHIRPLRDRSPNYRTSPPRSTKASIDIPILNNPRPKPRPIPKLKAPVAMSSTMPDLSQEYPELSAQAKTSTQSAPDVSHSAAATRVKKVLTVKKPSFGKRSNPFDALSPLNSSERYSHSPSPRTRKKSPAEFPLPISRPSSPAPRKKKQSPAEFPLPLSPSSEPLASKSKKVVKLADFPMSPPKSAAGGKPKPKPKGVGKNRTILLSDDDDDGDISDMGLSMNVPKPFPMSTQFLQDIGSPAKPRDESSRNGKRDLEGLNSDDERRRKRRKEHDAIETIADYEQYDFEEEDSILAVPAADPRTLCPYCDTALPSSPSPLLVRLLEVTAKKSHRDPRPTNLLGRKATLATFIAVCQRHRFESQILPEAEAKGWPKKIDWKSLGARIEQMKADLKMLIEDPGDDLELDENGDEIVREWYEDVPQKGPRAKCVFWKEIMKEVKKKGSRAVVGVKGQFTNFEKAQPGYYGELGSIIIHQTLYNLFPPTSFDPTLISPLTANEFVQRILVPEVAVRLIMEDKGLEGDSAAEEAVKILRDSSAYGVSMFPEDGGEGGGGLNKNVDDDEMGIGDLIVMERAKKRRKELAEEDEREEEERKRIEEQTAELKKKAKPKKRTRIGKSARTQVDTDVSEAEPAEMPRPKPRPRPLGKAGSQATVVGDTEALSRHSSQNSTNTDYDTNAILIETDMNYDTNQDTQCRRRSPTVDRPKRLKRTSSRSTSVDVDLCSSNADSSGADDAVMTRVKSRRKRFIPPPSSADIAEEDEDTDVVDMKSTMVTPIPKRGQRMKTAEVKDDDDTPRASRSLPQPSSSLPQMNPLARARERKLKKKGEVAQPTPLSSKSEHMWLLSDESQSSIV</sequence>
<dbReference type="Pfam" id="PF14474">
    <property type="entry name" value="RTC4"/>
    <property type="match status" value="1"/>
</dbReference>
<organism evidence="10 11">
    <name type="scientific">Crucibulum laeve</name>
    <dbReference type="NCBI Taxonomy" id="68775"/>
    <lineage>
        <taxon>Eukaryota</taxon>
        <taxon>Fungi</taxon>
        <taxon>Dikarya</taxon>
        <taxon>Basidiomycota</taxon>
        <taxon>Agaricomycotina</taxon>
        <taxon>Agaricomycetes</taxon>
        <taxon>Agaricomycetidae</taxon>
        <taxon>Agaricales</taxon>
        <taxon>Agaricineae</taxon>
        <taxon>Nidulariaceae</taxon>
        <taxon>Crucibulum</taxon>
    </lineage>
</organism>
<dbReference type="PANTHER" id="PTHR41391">
    <property type="entry name" value="RESTRICTION OF TELOMERE CAPPING PROTEIN 4"/>
    <property type="match status" value="1"/>
</dbReference>
<feature type="domain" description="Restriction of telomere capping protein 4 C-terminal" evidence="9">
    <location>
        <begin position="667"/>
        <end position="800"/>
    </location>
</feature>
<dbReference type="GO" id="GO:0005634">
    <property type="term" value="C:nucleus"/>
    <property type="evidence" value="ECO:0007669"/>
    <property type="project" value="UniProtKB-SubCell"/>
</dbReference>
<comment type="function">
    <text evidence="1">May be involved in a process influencing telomere capping.</text>
</comment>
<comment type="similarity">
    <text evidence="4">Belongs to the RTC4 family.</text>
</comment>
<evidence type="ECO:0000256" key="7">
    <source>
        <dbReference type="ARBA" id="ARBA00023242"/>
    </source>
</evidence>
<evidence type="ECO:0000256" key="5">
    <source>
        <dbReference type="ARBA" id="ARBA00015162"/>
    </source>
</evidence>
<protein>
    <recommendedName>
        <fullName evidence="5">Restriction of telomere capping protein 4</fullName>
    </recommendedName>
</protein>